<keyword evidence="9" id="KW-1185">Reference proteome</keyword>
<gene>
    <name evidence="8" type="ORF">HS088_TW17G01014</name>
</gene>
<dbReference type="Proteomes" id="UP000593562">
    <property type="component" value="Unassembled WGS sequence"/>
</dbReference>
<dbReference type="GO" id="GO:0009873">
    <property type="term" value="P:ethylene-activated signaling pathway"/>
    <property type="evidence" value="ECO:0007669"/>
    <property type="project" value="InterPro"/>
</dbReference>
<evidence type="ECO:0000256" key="6">
    <source>
        <dbReference type="ARBA" id="ARBA00024343"/>
    </source>
</evidence>
<comment type="similarity">
    <text evidence="6">Belongs to the AP2/ERF transcription factor family. ERF subfamily.</text>
</comment>
<keyword evidence="2" id="KW-0805">Transcription regulation</keyword>
<dbReference type="InterPro" id="IPR044808">
    <property type="entry name" value="ERF_plant"/>
</dbReference>
<dbReference type="PROSITE" id="PS51032">
    <property type="entry name" value="AP2_ERF"/>
    <property type="match status" value="1"/>
</dbReference>
<evidence type="ECO:0000313" key="9">
    <source>
        <dbReference type="Proteomes" id="UP000593562"/>
    </source>
</evidence>
<evidence type="ECO:0000256" key="5">
    <source>
        <dbReference type="ARBA" id="ARBA00023242"/>
    </source>
</evidence>
<dbReference type="Gene3D" id="3.30.730.10">
    <property type="entry name" value="AP2/ERF domain"/>
    <property type="match status" value="1"/>
</dbReference>
<dbReference type="OrthoDB" id="668733at2759"/>
<keyword evidence="5" id="KW-0539">Nucleus</keyword>
<dbReference type="SUPFAM" id="SSF54171">
    <property type="entry name" value="DNA-binding domain"/>
    <property type="match status" value="1"/>
</dbReference>
<keyword evidence="3" id="KW-0238">DNA-binding</keyword>
<dbReference type="InParanoid" id="A0A7J7CHD4"/>
<accession>A0A7J7CHD4</accession>
<dbReference type="PANTHER" id="PTHR31190:SF482">
    <property type="entry name" value="AP2_ERF DOMAIN-CONTAINING PROTEIN"/>
    <property type="match status" value="1"/>
</dbReference>
<evidence type="ECO:0000256" key="2">
    <source>
        <dbReference type="ARBA" id="ARBA00023015"/>
    </source>
</evidence>
<dbReference type="GO" id="GO:0005634">
    <property type="term" value="C:nucleus"/>
    <property type="evidence" value="ECO:0007669"/>
    <property type="project" value="UniProtKB-SubCell"/>
</dbReference>
<evidence type="ECO:0000256" key="3">
    <source>
        <dbReference type="ARBA" id="ARBA00023125"/>
    </source>
</evidence>
<sequence length="414" mass="45733">MCGGAIISDLISPMTVQPSMRVTADLIWPDLKNRSSCKPRKVVKRNDDDDFEADFKEFKSCKSRKVINLDDDFEADFKEFKGEESDEEEELDVKPLVFSAAPPQAESRSRGISRGSTITKTMEFGGQAEKSAKRKRKNQYRGIRQRPWGKWAAEIRDPQKGVRVWLGTFNTAEEAARAYDAEARRIRGKKAKVNFPEETPLASPRRSVKVNSYSPVPKANLNSVQPHVDQNMYGLNNPDLDCYGNMGLLEEKPPTNQFGCLDTSTANGSVGVKSISSSENTPMYFNSDSGSNSLDCSDYGWGKTGPGTPEISSVISALEGDDLLFMEDANPKKKQKSSCEEVVPAQEKSAKSLTDELMDFDSQMKLLPIPCLDGSWDAGLDSFLNGDSTQDGGNFMDLWNFDNLSSTQVAGGVF</sequence>
<dbReference type="FunFam" id="3.30.730.10:FF:000001">
    <property type="entry name" value="Ethylene-responsive transcription factor 2"/>
    <property type="match status" value="1"/>
</dbReference>
<dbReference type="CDD" id="cd00018">
    <property type="entry name" value="AP2"/>
    <property type="match status" value="1"/>
</dbReference>
<comment type="caution">
    <text evidence="8">The sequence shown here is derived from an EMBL/GenBank/DDBJ whole genome shotgun (WGS) entry which is preliminary data.</text>
</comment>
<keyword evidence="4" id="KW-0804">Transcription</keyword>
<dbReference type="PANTHER" id="PTHR31190">
    <property type="entry name" value="DNA-BINDING DOMAIN"/>
    <property type="match status" value="1"/>
</dbReference>
<evidence type="ECO:0000313" key="8">
    <source>
        <dbReference type="EMBL" id="KAF5733470.1"/>
    </source>
</evidence>
<evidence type="ECO:0000256" key="4">
    <source>
        <dbReference type="ARBA" id="ARBA00023163"/>
    </source>
</evidence>
<protein>
    <submittedName>
        <fullName evidence="8">Ethylene-responsive transcription factor RAP2-12-like</fullName>
    </submittedName>
</protein>
<dbReference type="FunCoup" id="A0A7J7CHD4">
    <property type="interactions" value="3439"/>
</dbReference>
<comment type="subcellular location">
    <subcellularLocation>
        <location evidence="1">Nucleus</location>
    </subcellularLocation>
</comment>
<dbReference type="Pfam" id="PF00847">
    <property type="entry name" value="AP2"/>
    <property type="match status" value="1"/>
</dbReference>
<dbReference type="EMBL" id="JAAARO010000017">
    <property type="protein sequence ID" value="KAF5733470.1"/>
    <property type="molecule type" value="Genomic_DNA"/>
</dbReference>
<name>A0A7J7CHD4_TRIWF</name>
<proteinExistence type="inferred from homology"/>
<evidence type="ECO:0000256" key="1">
    <source>
        <dbReference type="ARBA" id="ARBA00004123"/>
    </source>
</evidence>
<feature type="domain" description="AP2/ERF" evidence="7">
    <location>
        <begin position="139"/>
        <end position="196"/>
    </location>
</feature>
<dbReference type="AlphaFoldDB" id="A0A7J7CHD4"/>
<dbReference type="InterPro" id="IPR001471">
    <property type="entry name" value="AP2/ERF_dom"/>
</dbReference>
<dbReference type="InterPro" id="IPR016177">
    <property type="entry name" value="DNA-bd_dom_sf"/>
</dbReference>
<organism evidence="8 9">
    <name type="scientific">Tripterygium wilfordii</name>
    <name type="common">Thunder God vine</name>
    <dbReference type="NCBI Taxonomy" id="458696"/>
    <lineage>
        <taxon>Eukaryota</taxon>
        <taxon>Viridiplantae</taxon>
        <taxon>Streptophyta</taxon>
        <taxon>Embryophyta</taxon>
        <taxon>Tracheophyta</taxon>
        <taxon>Spermatophyta</taxon>
        <taxon>Magnoliopsida</taxon>
        <taxon>eudicotyledons</taxon>
        <taxon>Gunneridae</taxon>
        <taxon>Pentapetalae</taxon>
        <taxon>rosids</taxon>
        <taxon>fabids</taxon>
        <taxon>Celastrales</taxon>
        <taxon>Celastraceae</taxon>
        <taxon>Tripterygium</taxon>
    </lineage>
</organism>
<dbReference type="PRINTS" id="PR00367">
    <property type="entry name" value="ETHRSPELEMNT"/>
</dbReference>
<dbReference type="InterPro" id="IPR036955">
    <property type="entry name" value="AP2/ERF_dom_sf"/>
</dbReference>
<reference evidence="8 9" key="1">
    <citation type="journal article" date="2020" name="Nat. Commun.">
        <title>Genome of Tripterygium wilfordii and identification of cytochrome P450 involved in triptolide biosynthesis.</title>
        <authorList>
            <person name="Tu L."/>
            <person name="Su P."/>
            <person name="Zhang Z."/>
            <person name="Gao L."/>
            <person name="Wang J."/>
            <person name="Hu T."/>
            <person name="Zhou J."/>
            <person name="Zhang Y."/>
            <person name="Zhao Y."/>
            <person name="Liu Y."/>
            <person name="Song Y."/>
            <person name="Tong Y."/>
            <person name="Lu Y."/>
            <person name="Yang J."/>
            <person name="Xu C."/>
            <person name="Jia M."/>
            <person name="Peters R.J."/>
            <person name="Huang L."/>
            <person name="Gao W."/>
        </authorList>
    </citation>
    <scope>NUCLEOTIDE SEQUENCE [LARGE SCALE GENOMIC DNA]</scope>
    <source>
        <strain evidence="9">cv. XIE 37</strain>
        <tissue evidence="8">Leaf</tissue>
    </source>
</reference>
<evidence type="ECO:0000259" key="7">
    <source>
        <dbReference type="PROSITE" id="PS51032"/>
    </source>
</evidence>
<dbReference type="SMART" id="SM00380">
    <property type="entry name" value="AP2"/>
    <property type="match status" value="1"/>
</dbReference>
<dbReference type="GO" id="GO:0003700">
    <property type="term" value="F:DNA-binding transcription factor activity"/>
    <property type="evidence" value="ECO:0007669"/>
    <property type="project" value="InterPro"/>
</dbReference>
<dbReference type="GO" id="GO:0003677">
    <property type="term" value="F:DNA binding"/>
    <property type="evidence" value="ECO:0007669"/>
    <property type="project" value="UniProtKB-KW"/>
</dbReference>